<dbReference type="GO" id="GO:0004315">
    <property type="term" value="F:3-oxoacyl-[acyl-carrier-protein] synthase activity"/>
    <property type="evidence" value="ECO:0007669"/>
    <property type="project" value="InterPro"/>
</dbReference>
<gene>
    <name evidence="5" type="ORF">SAMN04488134_103131</name>
</gene>
<keyword evidence="6" id="KW-1185">Reference proteome</keyword>
<evidence type="ECO:0000259" key="3">
    <source>
        <dbReference type="Pfam" id="PF08541"/>
    </source>
</evidence>
<dbReference type="Gene3D" id="3.40.47.10">
    <property type="match status" value="1"/>
</dbReference>
<dbReference type="AlphaFoldDB" id="A0A1H8LAK3"/>
<evidence type="ECO:0000313" key="6">
    <source>
        <dbReference type="Proteomes" id="UP000199300"/>
    </source>
</evidence>
<evidence type="ECO:0000256" key="2">
    <source>
        <dbReference type="ARBA" id="ARBA00023315"/>
    </source>
</evidence>
<evidence type="ECO:0000259" key="4">
    <source>
        <dbReference type="Pfam" id="PF08545"/>
    </source>
</evidence>
<dbReference type="InterPro" id="IPR016039">
    <property type="entry name" value="Thiolase-like"/>
</dbReference>
<dbReference type="OrthoDB" id="9815506at2"/>
<name>A0A1H8LAK3_9BACI</name>
<dbReference type="STRING" id="872970.SAMN04488134_103131"/>
<protein>
    <submittedName>
        <fullName evidence="5">3-oxoacyl-[acyl-carrier-protein] synthase-3</fullName>
    </submittedName>
</protein>
<organism evidence="5 6">
    <name type="scientific">Amphibacillus marinus</name>
    <dbReference type="NCBI Taxonomy" id="872970"/>
    <lineage>
        <taxon>Bacteria</taxon>
        <taxon>Bacillati</taxon>
        <taxon>Bacillota</taxon>
        <taxon>Bacilli</taxon>
        <taxon>Bacillales</taxon>
        <taxon>Bacillaceae</taxon>
        <taxon>Amphibacillus</taxon>
    </lineage>
</organism>
<proteinExistence type="predicted"/>
<dbReference type="PANTHER" id="PTHR34069">
    <property type="entry name" value="3-OXOACYL-[ACYL-CARRIER-PROTEIN] SYNTHASE 3"/>
    <property type="match status" value="1"/>
</dbReference>
<sequence length="330" mass="36301">MKLTLIGSGRYLPERIVYSHELDEKFGFDHGETEKRTGVHKRHFFDQGTSRLAKQAILQALADADLTYQDIDALICASGTFEQPIPCTASLIAEKFLTENHPIPCFDVNATCLSFLTACDIAQAFLATHKYKKILVVSAEAGDDALNPEAFESYALIGNASAAFIFSTEQETTAKFDLDILSSKFITYPEYAHDAEIKAGGNGLYHPEQASDRYFHMNGFNLLKSVKHKLPAFLADLYALGNVAVTDIDFVVPHQASGAGLMLASRLAQFKAEQVVNILSETGNTIAASIPYTLDYLLKREKNWDQKIVMLLGTGAGLSIGGQILRVRKR</sequence>
<evidence type="ECO:0000313" key="5">
    <source>
        <dbReference type="EMBL" id="SEO01738.1"/>
    </source>
</evidence>
<keyword evidence="2" id="KW-0012">Acyltransferase</keyword>
<dbReference type="Pfam" id="PF08545">
    <property type="entry name" value="ACP_syn_III"/>
    <property type="match status" value="1"/>
</dbReference>
<dbReference type="CDD" id="cd00830">
    <property type="entry name" value="KAS_III"/>
    <property type="match status" value="1"/>
</dbReference>
<dbReference type="InterPro" id="IPR013751">
    <property type="entry name" value="ACP_syn_III_N"/>
</dbReference>
<dbReference type="SUPFAM" id="SSF53901">
    <property type="entry name" value="Thiolase-like"/>
    <property type="match status" value="1"/>
</dbReference>
<dbReference type="GO" id="GO:0044550">
    <property type="term" value="P:secondary metabolite biosynthetic process"/>
    <property type="evidence" value="ECO:0007669"/>
    <property type="project" value="TreeGrafter"/>
</dbReference>
<dbReference type="RefSeq" id="WP_091495943.1">
    <property type="nucleotide sequence ID" value="NZ_FODJ01000003.1"/>
</dbReference>
<dbReference type="PANTHER" id="PTHR34069:SF2">
    <property type="entry name" value="BETA-KETOACYL-[ACYL-CARRIER-PROTEIN] SYNTHASE III"/>
    <property type="match status" value="1"/>
</dbReference>
<accession>A0A1H8LAK3</accession>
<dbReference type="EMBL" id="FODJ01000003">
    <property type="protein sequence ID" value="SEO01738.1"/>
    <property type="molecule type" value="Genomic_DNA"/>
</dbReference>
<keyword evidence="1" id="KW-0808">Transferase</keyword>
<feature type="domain" description="Beta-ketoacyl-[acyl-carrier-protein] synthase III C-terminal" evidence="3">
    <location>
        <begin position="242"/>
        <end position="326"/>
    </location>
</feature>
<dbReference type="Proteomes" id="UP000199300">
    <property type="component" value="Unassembled WGS sequence"/>
</dbReference>
<dbReference type="InterPro" id="IPR013747">
    <property type="entry name" value="ACP_syn_III_C"/>
</dbReference>
<dbReference type="GO" id="GO:0006633">
    <property type="term" value="P:fatty acid biosynthetic process"/>
    <property type="evidence" value="ECO:0007669"/>
    <property type="project" value="InterPro"/>
</dbReference>
<feature type="domain" description="Beta-ketoacyl-[acyl-carrier-protein] synthase III N-terminal" evidence="4">
    <location>
        <begin position="106"/>
        <end position="174"/>
    </location>
</feature>
<evidence type="ECO:0000256" key="1">
    <source>
        <dbReference type="ARBA" id="ARBA00022679"/>
    </source>
</evidence>
<reference evidence="5 6" key="1">
    <citation type="submission" date="2016-10" db="EMBL/GenBank/DDBJ databases">
        <authorList>
            <person name="de Groot N.N."/>
        </authorList>
    </citation>
    <scope>NUCLEOTIDE SEQUENCE [LARGE SCALE GENOMIC DNA]</scope>
    <source>
        <strain evidence="5 6">CGMCC 1.10434</strain>
    </source>
</reference>
<dbReference type="Pfam" id="PF08541">
    <property type="entry name" value="ACP_syn_III_C"/>
    <property type="match status" value="1"/>
</dbReference>